<feature type="domain" description="Right handed beta helix" evidence="2">
    <location>
        <begin position="138"/>
        <end position="307"/>
    </location>
</feature>
<feature type="chain" id="PRO_5038692047" description="Right handed beta helix domain-containing protein" evidence="1">
    <location>
        <begin position="21"/>
        <end position="358"/>
    </location>
</feature>
<keyword evidence="4" id="KW-1185">Reference proteome</keyword>
<name>A0A841DYQ6_9ACTN</name>
<dbReference type="SUPFAM" id="SSF51126">
    <property type="entry name" value="Pectin lyase-like"/>
    <property type="match status" value="1"/>
</dbReference>
<organism evidence="3 4">
    <name type="scientific">Kribbella solani</name>
    <dbReference type="NCBI Taxonomy" id="236067"/>
    <lineage>
        <taxon>Bacteria</taxon>
        <taxon>Bacillati</taxon>
        <taxon>Actinomycetota</taxon>
        <taxon>Actinomycetes</taxon>
        <taxon>Propionibacteriales</taxon>
        <taxon>Kribbellaceae</taxon>
        <taxon>Kribbella</taxon>
    </lineage>
</organism>
<dbReference type="InterPro" id="IPR039448">
    <property type="entry name" value="Beta_helix"/>
</dbReference>
<feature type="signal peptide" evidence="1">
    <location>
        <begin position="1"/>
        <end position="20"/>
    </location>
</feature>
<reference evidence="3 4" key="1">
    <citation type="submission" date="2020-08" db="EMBL/GenBank/DDBJ databases">
        <title>Sequencing the genomes of 1000 actinobacteria strains.</title>
        <authorList>
            <person name="Klenk H.-P."/>
        </authorList>
    </citation>
    <scope>NUCLEOTIDE SEQUENCE [LARGE SCALE GENOMIC DNA]</scope>
    <source>
        <strain evidence="3 4">DSM 17294</strain>
    </source>
</reference>
<evidence type="ECO:0000313" key="4">
    <source>
        <dbReference type="Proteomes" id="UP000558997"/>
    </source>
</evidence>
<dbReference type="InterPro" id="IPR011050">
    <property type="entry name" value="Pectin_lyase_fold/virulence"/>
</dbReference>
<dbReference type="SMART" id="SM00710">
    <property type="entry name" value="PbH1"/>
    <property type="match status" value="6"/>
</dbReference>
<comment type="caution">
    <text evidence="3">The sequence shown here is derived from an EMBL/GenBank/DDBJ whole genome shotgun (WGS) entry which is preliminary data.</text>
</comment>
<evidence type="ECO:0000259" key="2">
    <source>
        <dbReference type="Pfam" id="PF13229"/>
    </source>
</evidence>
<evidence type="ECO:0000256" key="1">
    <source>
        <dbReference type="SAM" id="SignalP"/>
    </source>
</evidence>
<keyword evidence="1" id="KW-0732">Signal</keyword>
<dbReference type="Gene3D" id="2.160.20.10">
    <property type="entry name" value="Single-stranded right-handed beta-helix, Pectin lyase-like"/>
    <property type="match status" value="1"/>
</dbReference>
<protein>
    <recommendedName>
        <fullName evidence="2">Right handed beta helix domain-containing protein</fullName>
    </recommendedName>
</protein>
<dbReference type="InterPro" id="IPR006626">
    <property type="entry name" value="PbH1"/>
</dbReference>
<dbReference type="EMBL" id="JACHNF010000001">
    <property type="protein sequence ID" value="MBB5983703.1"/>
    <property type="molecule type" value="Genomic_DNA"/>
</dbReference>
<evidence type="ECO:0000313" key="3">
    <source>
        <dbReference type="EMBL" id="MBB5983703.1"/>
    </source>
</evidence>
<gene>
    <name evidence="3" type="ORF">HDA44_007044</name>
</gene>
<sequence>MRRKLAVLAAVPAVVFGSLAAVPAQASGATITVHPGQSIQAAVDRAAPGTTIVLAAGTYRQSVLIRKDRLTIRGEGNRTVLMPPAKLPKNVCTTDFLGGHGAAFCVFAKKLDAAQNVVTRVFDTKISDLQVRGFDGMGIVAFGGSGFVVHDVTAIHDGDYGIARFNTVGGAVYDNVVRNNNEAGIYVGDTAMANAIVRDNDATGNELGLFVRHSRYVKVFGNRSWGNCQGLLILDDGQAGGAGNVAAWDNDLNRNNNFCAANAEHPPLQGGGLLVLGGTKNVLRDNTVLGNVGKQFNSGGIVLVSAGMFHGANAAWNTVADNEAFGNSPADLRWDGLGAGNRFLDNNCRTSMPAGLCN</sequence>
<dbReference type="Pfam" id="PF13229">
    <property type="entry name" value="Beta_helix"/>
    <property type="match status" value="1"/>
</dbReference>
<dbReference type="InterPro" id="IPR012334">
    <property type="entry name" value="Pectin_lyas_fold"/>
</dbReference>
<dbReference type="Proteomes" id="UP000558997">
    <property type="component" value="Unassembled WGS sequence"/>
</dbReference>
<accession>A0A841DYQ6</accession>
<dbReference type="AlphaFoldDB" id="A0A841DYQ6"/>
<dbReference type="RefSeq" id="WP_184841897.1">
    <property type="nucleotide sequence ID" value="NZ_BAAAVN010000012.1"/>
</dbReference>
<proteinExistence type="predicted"/>